<accession>A0AAJ0G4A8</accession>
<keyword evidence="2" id="KW-0479">Metal-binding</keyword>
<dbReference type="SMART" id="SM00906">
    <property type="entry name" value="Fungal_trans"/>
    <property type="match status" value="1"/>
</dbReference>
<dbReference type="GO" id="GO:0006351">
    <property type="term" value="P:DNA-templated transcription"/>
    <property type="evidence" value="ECO:0007669"/>
    <property type="project" value="InterPro"/>
</dbReference>
<evidence type="ECO:0000313" key="6">
    <source>
        <dbReference type="EMBL" id="KAK2617003.1"/>
    </source>
</evidence>
<keyword evidence="3" id="KW-0539">Nucleus</keyword>
<organism evidence="6 7">
    <name type="scientific">Conoideocrella luteorostrata</name>
    <dbReference type="NCBI Taxonomy" id="1105319"/>
    <lineage>
        <taxon>Eukaryota</taxon>
        <taxon>Fungi</taxon>
        <taxon>Dikarya</taxon>
        <taxon>Ascomycota</taxon>
        <taxon>Pezizomycotina</taxon>
        <taxon>Sordariomycetes</taxon>
        <taxon>Hypocreomycetidae</taxon>
        <taxon>Hypocreales</taxon>
        <taxon>Clavicipitaceae</taxon>
        <taxon>Conoideocrella</taxon>
    </lineage>
</organism>
<dbReference type="AlphaFoldDB" id="A0AAJ0G4A8"/>
<gene>
    <name evidence="6" type="ORF">QQS21_000092</name>
</gene>
<proteinExistence type="predicted"/>
<dbReference type="SMART" id="SM00066">
    <property type="entry name" value="GAL4"/>
    <property type="match status" value="1"/>
</dbReference>
<feature type="domain" description="Zn(2)-C6 fungal-type" evidence="5">
    <location>
        <begin position="23"/>
        <end position="55"/>
    </location>
</feature>
<dbReference type="EMBL" id="JASWJB010000001">
    <property type="protein sequence ID" value="KAK2617003.1"/>
    <property type="molecule type" value="Genomic_DNA"/>
</dbReference>
<dbReference type="PROSITE" id="PS50048">
    <property type="entry name" value="ZN2_CY6_FUNGAL_2"/>
    <property type="match status" value="1"/>
</dbReference>
<dbReference type="InterPro" id="IPR007219">
    <property type="entry name" value="XnlR_reg_dom"/>
</dbReference>
<dbReference type="Proteomes" id="UP001251528">
    <property type="component" value="Unassembled WGS sequence"/>
</dbReference>
<evidence type="ECO:0000256" key="4">
    <source>
        <dbReference type="SAM" id="MobiDB-lite"/>
    </source>
</evidence>
<dbReference type="GO" id="GO:0003677">
    <property type="term" value="F:DNA binding"/>
    <property type="evidence" value="ECO:0007669"/>
    <property type="project" value="InterPro"/>
</dbReference>
<evidence type="ECO:0000256" key="2">
    <source>
        <dbReference type="ARBA" id="ARBA00022723"/>
    </source>
</evidence>
<dbReference type="InterPro" id="IPR001138">
    <property type="entry name" value="Zn2Cys6_DnaBD"/>
</dbReference>
<dbReference type="Gene3D" id="4.10.240.10">
    <property type="entry name" value="Zn(2)-C6 fungal-type DNA-binding domain"/>
    <property type="match status" value="1"/>
</dbReference>
<keyword evidence="7" id="KW-1185">Reference proteome</keyword>
<reference evidence="6" key="1">
    <citation type="submission" date="2023-06" db="EMBL/GenBank/DDBJ databases">
        <title>Conoideocrella luteorostrata (Hypocreales: Clavicipitaceae), a potential biocontrol fungus for elongate hemlock scale in United States Christmas tree production areas.</title>
        <authorList>
            <person name="Barrett H."/>
            <person name="Lovett B."/>
            <person name="Macias A.M."/>
            <person name="Stajich J.E."/>
            <person name="Kasson M.T."/>
        </authorList>
    </citation>
    <scope>NUCLEOTIDE SEQUENCE</scope>
    <source>
        <strain evidence="6">ARSEF 14590</strain>
    </source>
</reference>
<evidence type="ECO:0000313" key="7">
    <source>
        <dbReference type="Proteomes" id="UP001251528"/>
    </source>
</evidence>
<name>A0AAJ0G4A8_9HYPO</name>
<dbReference type="CDD" id="cd00067">
    <property type="entry name" value="GAL4"/>
    <property type="match status" value="1"/>
</dbReference>
<dbReference type="Pfam" id="PF04082">
    <property type="entry name" value="Fungal_trans"/>
    <property type="match status" value="1"/>
</dbReference>
<evidence type="ECO:0000259" key="5">
    <source>
        <dbReference type="PROSITE" id="PS50048"/>
    </source>
</evidence>
<dbReference type="PANTHER" id="PTHR31001:SF40">
    <property type="entry name" value="ZN(II)2CYS6 TRANSCRIPTION FACTOR (EUROFUNG)"/>
    <property type="match status" value="1"/>
</dbReference>
<comment type="caution">
    <text evidence="6">The sequence shown here is derived from an EMBL/GenBank/DDBJ whole genome shotgun (WGS) entry which is preliminary data.</text>
</comment>
<dbReference type="InterPro" id="IPR036864">
    <property type="entry name" value="Zn2-C6_fun-type_DNA-bd_sf"/>
</dbReference>
<dbReference type="Pfam" id="PF00172">
    <property type="entry name" value="Zn_clus"/>
    <property type="match status" value="1"/>
</dbReference>
<dbReference type="PANTHER" id="PTHR31001">
    <property type="entry name" value="UNCHARACTERIZED TRANSCRIPTIONAL REGULATORY PROTEIN"/>
    <property type="match status" value="1"/>
</dbReference>
<dbReference type="InterPro" id="IPR050613">
    <property type="entry name" value="Sec_Metabolite_Reg"/>
</dbReference>
<dbReference type="CDD" id="cd12148">
    <property type="entry name" value="fungal_TF_MHR"/>
    <property type="match status" value="1"/>
</dbReference>
<sequence length="691" mass="76433">MPADPHLSPVIGAPRRKNGRQQACEPCRRRKVACDHRLPVCSRCKRGGVSERCVYLTLRRPSPASPVLSPSNSSPVAAKISEVVSNATDETPPRSDGSTGYLGATSFSAFYQETQGDLVSEHQKLCGQPQCSTCVGNDTASHGRSLAKLAMSTLKCIPDMASAEALIDVESSAHDGWSRLVGERLHASFWAAFESHLAIAGGRDEPRILQMASKISDNTSRPFKDDQTDPVEWLKSFSGPEMRWESLGHLFIYWAYGARGIRDSCYSTKCVDLRKRDSLELLRTYKQCALWCIELSRAATTDNMLLAYLVFKHCLIESQVSGETGRLFWRLHGDIISLVTFIGLHAPYSTAPTDRSISVQMGRRLFAVVFSHDKTVATFTGRPTFLSRRFVSTPLPLDIDDHELLGDAKPEGTPSCDAGNNGWNAQGGVYGVTFPRARAMLAFIRDEILELALQTQQYSDMSTLPNLKHREMQLVAEFPLAIRYTPEDLNCRPASTKKKDISNKLRIWLEHLQNLFLIERLLSKNANKRVTPELFGISLEMISLALLLWTHQKRLNYPEACLDWLVMSYAAPAGGVLCMELLRGNNVSAASKATIIEKLSMLASFLDWVSPSAPNHCICKGVQQAVRRTIEQSLETTAPGAAAAAANAVENASVDVNTDGLVDFDTIFNFDLLDTFEWLRPDGADWGVSSR</sequence>
<dbReference type="GO" id="GO:0008270">
    <property type="term" value="F:zinc ion binding"/>
    <property type="evidence" value="ECO:0007669"/>
    <property type="project" value="InterPro"/>
</dbReference>
<dbReference type="GO" id="GO:0005634">
    <property type="term" value="C:nucleus"/>
    <property type="evidence" value="ECO:0007669"/>
    <property type="project" value="UniProtKB-SubCell"/>
</dbReference>
<dbReference type="PROSITE" id="PS00463">
    <property type="entry name" value="ZN2_CY6_FUNGAL_1"/>
    <property type="match status" value="1"/>
</dbReference>
<evidence type="ECO:0000256" key="1">
    <source>
        <dbReference type="ARBA" id="ARBA00004123"/>
    </source>
</evidence>
<dbReference type="SUPFAM" id="SSF57701">
    <property type="entry name" value="Zn2/Cys6 DNA-binding domain"/>
    <property type="match status" value="1"/>
</dbReference>
<feature type="region of interest" description="Disordered" evidence="4">
    <location>
        <begin position="1"/>
        <end position="22"/>
    </location>
</feature>
<protein>
    <recommendedName>
        <fullName evidence="5">Zn(2)-C6 fungal-type domain-containing protein</fullName>
    </recommendedName>
</protein>
<dbReference type="GO" id="GO:0000981">
    <property type="term" value="F:DNA-binding transcription factor activity, RNA polymerase II-specific"/>
    <property type="evidence" value="ECO:0007669"/>
    <property type="project" value="InterPro"/>
</dbReference>
<comment type="subcellular location">
    <subcellularLocation>
        <location evidence="1">Nucleus</location>
    </subcellularLocation>
</comment>
<evidence type="ECO:0000256" key="3">
    <source>
        <dbReference type="ARBA" id="ARBA00023242"/>
    </source>
</evidence>